<evidence type="ECO:0000256" key="1">
    <source>
        <dbReference type="ARBA" id="ARBA00022670"/>
    </source>
</evidence>
<dbReference type="InterPro" id="IPR009003">
    <property type="entry name" value="Peptidase_S1_PA"/>
</dbReference>
<feature type="compositionally biased region" description="Pro residues" evidence="3">
    <location>
        <begin position="50"/>
        <end position="115"/>
    </location>
</feature>
<evidence type="ECO:0000259" key="5">
    <source>
        <dbReference type="SMART" id="SM00228"/>
    </source>
</evidence>
<dbReference type="MEROPS" id="S01.494"/>
<dbReference type="Pfam" id="PF13365">
    <property type="entry name" value="Trypsin_2"/>
    <property type="match status" value="1"/>
</dbReference>
<dbReference type="AlphaFoldDB" id="G8WUR9"/>
<dbReference type="SMART" id="SM00228">
    <property type="entry name" value="PDZ"/>
    <property type="match status" value="1"/>
</dbReference>
<feature type="compositionally biased region" description="Basic and acidic residues" evidence="3">
    <location>
        <begin position="19"/>
        <end position="32"/>
    </location>
</feature>
<dbReference type="EMBL" id="CP003219">
    <property type="protein sequence ID" value="AEW96362.1"/>
    <property type="molecule type" value="Genomic_DNA"/>
</dbReference>
<keyword evidence="7" id="KW-1185">Reference proteome</keyword>
<dbReference type="Proteomes" id="UP000007842">
    <property type="component" value="Chromosome"/>
</dbReference>
<keyword evidence="2" id="KW-0378">Hydrolase</keyword>
<feature type="transmembrane region" description="Helical" evidence="4">
    <location>
        <begin position="149"/>
        <end position="171"/>
    </location>
</feature>
<dbReference type="STRING" id="1003195.SCATT_39910"/>
<reference evidence="7" key="1">
    <citation type="submission" date="2011-12" db="EMBL/GenBank/DDBJ databases">
        <title>Complete genome sequence of Streptomyces cattleya strain DSM 46488.</title>
        <authorList>
            <person name="Ou H.-Y."/>
            <person name="Li P."/>
            <person name="Zhao C."/>
            <person name="O'Hagan D."/>
            <person name="Deng Z."/>
        </authorList>
    </citation>
    <scope>NUCLEOTIDE SEQUENCE [LARGE SCALE GENOMIC DNA]</scope>
    <source>
        <strain evidence="7">ATCC 35852 / DSM 46488 / JCM 4925 / NBRC 14057 / NRRL 8057</strain>
    </source>
</reference>
<dbReference type="GO" id="GO:0004252">
    <property type="term" value="F:serine-type endopeptidase activity"/>
    <property type="evidence" value="ECO:0007669"/>
    <property type="project" value="InterPro"/>
</dbReference>
<dbReference type="PRINTS" id="PR00834">
    <property type="entry name" value="PROTEASES2C"/>
</dbReference>
<evidence type="ECO:0000256" key="4">
    <source>
        <dbReference type="SAM" id="Phobius"/>
    </source>
</evidence>
<dbReference type="PATRIC" id="fig|1003195.29.peg.3989"/>
<dbReference type="InterPro" id="IPR001940">
    <property type="entry name" value="Peptidase_S1C"/>
</dbReference>
<dbReference type="PANTHER" id="PTHR43343">
    <property type="entry name" value="PEPTIDASE S12"/>
    <property type="match status" value="1"/>
</dbReference>
<proteinExistence type="predicted"/>
<evidence type="ECO:0000313" key="6">
    <source>
        <dbReference type="EMBL" id="AEW96362.1"/>
    </source>
</evidence>
<accession>G8WUR9</accession>
<gene>
    <name evidence="6" type="ordered locus">SCATT_39910</name>
</gene>
<keyword evidence="4" id="KW-0812">Transmembrane</keyword>
<dbReference type="GO" id="GO:0006508">
    <property type="term" value="P:proteolysis"/>
    <property type="evidence" value="ECO:0007669"/>
    <property type="project" value="UniProtKB-KW"/>
</dbReference>
<feature type="domain" description="PDZ" evidence="5">
    <location>
        <begin position="417"/>
        <end position="497"/>
    </location>
</feature>
<dbReference type="HOGENOM" id="CLU_020120_3_7_11"/>
<dbReference type="SUPFAM" id="SSF50156">
    <property type="entry name" value="PDZ domain-like"/>
    <property type="match status" value="1"/>
</dbReference>
<keyword evidence="4" id="KW-0472">Membrane</keyword>
<dbReference type="Gene3D" id="2.40.10.120">
    <property type="match status" value="1"/>
</dbReference>
<dbReference type="PANTHER" id="PTHR43343:SF3">
    <property type="entry name" value="PROTEASE DO-LIKE 8, CHLOROPLASTIC"/>
    <property type="match status" value="1"/>
</dbReference>
<sequence>MGLECFGTGVTPFASTLRRTADRGENMDEGKNTRPHWWSRPRQADGDPAPAAPPPPDAPPAGPGAPVPPGPADPVPAAPPVGPLAGEPPVPPPHPADPYDTPPYGPPGPWAPAPPVQRTWQPYDPWAAPGYPAVVPVPATATGRRRGRLLAGAVLIALVAGGIGGVTGAWLQRAGGVGGVTLPQAPADHSGRAAGTVAAIARAALPGVVYIHVKGGGEEATGTGFLLDSDGRIITNNHVVEPAATSGEISVTFNGGTVRKARVLGRDGGYDLAVIKVDGVAGLRPLPLGNSDSVRVGDPVVAIGAPFGLEGTVTSGIISAKDRPITAGGSGGGGDQVSYVDALQTDAPINPGNSGGPLMNGQGQVIGINSAIRSADGGASGGIGGQGGSIGLGFAIPVNQARRVAEELINTGHAEHPVIGVTVDMRYTGDGARIADKGTGGAPAVVPGGPGDAAGLASGDVITAVDGDRVHSGQELIVKTRSHRPGDRITLTVRPSGGGAEHTVELVLGSSSGG</sequence>
<keyword evidence="1 6" id="KW-0645">Protease</keyword>
<evidence type="ECO:0000256" key="2">
    <source>
        <dbReference type="ARBA" id="ARBA00022801"/>
    </source>
</evidence>
<protein>
    <submittedName>
        <fullName evidence="6">Serine protease</fullName>
    </submittedName>
</protein>
<dbReference type="KEGG" id="scy:SCATT_39910"/>
<evidence type="ECO:0000313" key="7">
    <source>
        <dbReference type="Proteomes" id="UP000007842"/>
    </source>
</evidence>
<dbReference type="eggNOG" id="COG0265">
    <property type="taxonomic scope" value="Bacteria"/>
</dbReference>
<dbReference type="SUPFAM" id="SSF50494">
    <property type="entry name" value="Trypsin-like serine proteases"/>
    <property type="match status" value="1"/>
</dbReference>
<dbReference type="InterPro" id="IPR051201">
    <property type="entry name" value="Chloro_Bact_Ser_Proteases"/>
</dbReference>
<organism evidence="6 7">
    <name type="scientific">Streptantibioticus cattleyicolor (strain ATCC 35852 / DSM 46488 / JCM 4925 / NBRC 14057 / NRRL 8057)</name>
    <name type="common">Streptomyces cattleya</name>
    <dbReference type="NCBI Taxonomy" id="1003195"/>
    <lineage>
        <taxon>Bacteria</taxon>
        <taxon>Bacillati</taxon>
        <taxon>Actinomycetota</taxon>
        <taxon>Actinomycetes</taxon>
        <taxon>Kitasatosporales</taxon>
        <taxon>Streptomycetaceae</taxon>
        <taxon>Streptantibioticus</taxon>
    </lineage>
</organism>
<dbReference type="Pfam" id="PF13180">
    <property type="entry name" value="PDZ_2"/>
    <property type="match status" value="1"/>
</dbReference>
<dbReference type="InterPro" id="IPR001478">
    <property type="entry name" value="PDZ"/>
</dbReference>
<dbReference type="InterPro" id="IPR036034">
    <property type="entry name" value="PDZ_sf"/>
</dbReference>
<evidence type="ECO:0000256" key="3">
    <source>
        <dbReference type="SAM" id="MobiDB-lite"/>
    </source>
</evidence>
<dbReference type="Gene3D" id="2.30.42.10">
    <property type="match status" value="1"/>
</dbReference>
<name>G8WUR9_STREN</name>
<feature type="region of interest" description="Disordered" evidence="3">
    <location>
        <begin position="1"/>
        <end position="116"/>
    </location>
</feature>
<keyword evidence="4" id="KW-1133">Transmembrane helix</keyword>